<feature type="signal peptide" evidence="1">
    <location>
        <begin position="1"/>
        <end position="21"/>
    </location>
</feature>
<gene>
    <name evidence="3" type="ORF">FHR24_000399</name>
</gene>
<feature type="chain" id="PRO_5047347032" description="3-keto-alpha-glucoside-1,2-lyase/3-keto-2-hydroxy-glucal hydratase domain-containing protein" evidence="1">
    <location>
        <begin position="22"/>
        <end position="219"/>
    </location>
</feature>
<proteinExistence type="predicted"/>
<reference evidence="3 4" key="1">
    <citation type="submission" date="2020-03" db="EMBL/GenBank/DDBJ databases">
        <title>Genomic Encyclopedia of Type Strains, Phase IV (KMG-IV): sequencing the most valuable type-strain genomes for metagenomic binning, comparative biology and taxonomic classification.</title>
        <authorList>
            <person name="Goeker M."/>
        </authorList>
    </citation>
    <scope>NUCLEOTIDE SEQUENCE [LARGE SCALE GENOMIC DNA]</scope>
    <source>
        <strain evidence="3 4">DSM 101599</strain>
    </source>
</reference>
<keyword evidence="1" id="KW-0732">Signal</keyword>
<evidence type="ECO:0000313" key="3">
    <source>
        <dbReference type="EMBL" id="NIJ43960.1"/>
    </source>
</evidence>
<evidence type="ECO:0000313" key="4">
    <source>
        <dbReference type="Proteomes" id="UP000745859"/>
    </source>
</evidence>
<dbReference type="Pfam" id="PF06439">
    <property type="entry name" value="3keto-disac_hyd"/>
    <property type="match status" value="1"/>
</dbReference>
<accession>A0ABX0U870</accession>
<organism evidence="3 4">
    <name type="scientific">Wenyingzhuangia heitensis</name>
    <dbReference type="NCBI Taxonomy" id="1487859"/>
    <lineage>
        <taxon>Bacteria</taxon>
        <taxon>Pseudomonadati</taxon>
        <taxon>Bacteroidota</taxon>
        <taxon>Flavobacteriia</taxon>
        <taxon>Flavobacteriales</taxon>
        <taxon>Flavobacteriaceae</taxon>
        <taxon>Wenyingzhuangia</taxon>
    </lineage>
</organism>
<protein>
    <recommendedName>
        <fullName evidence="2">3-keto-alpha-glucoside-1,2-lyase/3-keto-2-hydroxy-glucal hydratase domain-containing protein</fullName>
    </recommendedName>
</protein>
<comment type="caution">
    <text evidence="3">The sequence shown here is derived from an EMBL/GenBank/DDBJ whole genome shotgun (WGS) entry which is preliminary data.</text>
</comment>
<dbReference type="Gene3D" id="2.60.120.560">
    <property type="entry name" value="Exo-inulinase, domain 1"/>
    <property type="match status" value="1"/>
</dbReference>
<name>A0ABX0U870_9FLAO</name>
<feature type="domain" description="3-keto-alpha-glucoside-1,2-lyase/3-keto-2-hydroxy-glucal hydratase" evidence="2">
    <location>
        <begin position="26"/>
        <end position="216"/>
    </location>
</feature>
<evidence type="ECO:0000259" key="2">
    <source>
        <dbReference type="Pfam" id="PF06439"/>
    </source>
</evidence>
<dbReference type="Proteomes" id="UP000745859">
    <property type="component" value="Unassembled WGS sequence"/>
</dbReference>
<evidence type="ECO:0000256" key="1">
    <source>
        <dbReference type="SAM" id="SignalP"/>
    </source>
</evidence>
<keyword evidence="4" id="KW-1185">Reference proteome</keyword>
<sequence>MKNRTALYILLCLSINTVFFAQKRTPFYNQKNLNDFTIEGGKATYTTKDGIITGHTALQSPNTFLATKKTYGDFKLTFEVKVDAALNSGVQIRSRQRETSEGKLAAGRFYGPQVEIESKDGVSGYVYGESMGNGWRSQNRNPHNYFKIEKWNQYKIIAKGAQIKTYINGHLIEDLTDEEAYKSHPKGHIGLQVHAISKNKLGTKEHLTVQWKNLQIVEL</sequence>
<dbReference type="InterPro" id="IPR010496">
    <property type="entry name" value="AL/BT2_dom"/>
</dbReference>
<dbReference type="RefSeq" id="WP_167183104.1">
    <property type="nucleotide sequence ID" value="NZ_JAASQL010000001.1"/>
</dbReference>
<dbReference type="EMBL" id="JAASQL010000001">
    <property type="protein sequence ID" value="NIJ43960.1"/>
    <property type="molecule type" value="Genomic_DNA"/>
</dbReference>